<name>A0ABT3GCF5_9BACT</name>
<accession>A0ABT3GCF5</accession>
<dbReference type="EMBL" id="JAPDDT010000001">
    <property type="protein sequence ID" value="MCW1921292.1"/>
    <property type="molecule type" value="Genomic_DNA"/>
</dbReference>
<dbReference type="Proteomes" id="UP001320876">
    <property type="component" value="Unassembled WGS sequence"/>
</dbReference>
<dbReference type="InterPro" id="IPR012337">
    <property type="entry name" value="RNaseH-like_sf"/>
</dbReference>
<evidence type="ECO:0000313" key="4">
    <source>
        <dbReference type="Proteomes" id="UP001320876"/>
    </source>
</evidence>
<feature type="region of interest" description="Disordered" evidence="1">
    <location>
        <begin position="1"/>
        <end position="23"/>
    </location>
</feature>
<protein>
    <submittedName>
        <fullName evidence="3">Ribonuclease H-like domain-containing protein</fullName>
    </submittedName>
</protein>
<feature type="domain" description="DNA-directed DNA polymerase family B exonuclease" evidence="2">
    <location>
        <begin position="103"/>
        <end position="150"/>
    </location>
</feature>
<evidence type="ECO:0000313" key="3">
    <source>
        <dbReference type="EMBL" id="MCW1921292.1"/>
    </source>
</evidence>
<dbReference type="Gene3D" id="3.30.420.10">
    <property type="entry name" value="Ribonuclease H-like superfamily/Ribonuclease H"/>
    <property type="match status" value="1"/>
</dbReference>
<organism evidence="3 4">
    <name type="scientific">Luteolibacter arcticus</name>
    <dbReference type="NCBI Taxonomy" id="1581411"/>
    <lineage>
        <taxon>Bacteria</taxon>
        <taxon>Pseudomonadati</taxon>
        <taxon>Verrucomicrobiota</taxon>
        <taxon>Verrucomicrobiia</taxon>
        <taxon>Verrucomicrobiales</taxon>
        <taxon>Verrucomicrobiaceae</taxon>
        <taxon>Luteolibacter</taxon>
    </lineage>
</organism>
<sequence length="254" mass="27469">MISNFEDAGTLGPSPQPSAPREPGIVVFDIETGPRPVAELEALMPEFEAPANYKDPAKIAEAIEQKRAAWIEKAALSPLTGRVLAIGALIDGEYLHAIQGDGFDSEAEIIGWFWTMIGNRTILIGHNSNRFDLPFLFRRSWSLGILPPPRSNGRSFAGSIDLMEAWQLGDRTEFISLDTVAKFLGVGAKTGSGGQFADLLKFDVEAALRYLENDVMLTARVAERMGFDAGCPDVATASKEAVPQPASVGDPDDY</sequence>
<keyword evidence="4" id="KW-1185">Reference proteome</keyword>
<reference evidence="3 4" key="1">
    <citation type="submission" date="2022-10" db="EMBL/GenBank/DDBJ databases">
        <title>Luteolibacter arcticus strain CCTCC AB 2014275, whole genome shotgun sequencing project.</title>
        <authorList>
            <person name="Zhao G."/>
            <person name="Shen L."/>
        </authorList>
    </citation>
    <scope>NUCLEOTIDE SEQUENCE [LARGE SCALE GENOMIC DNA]</scope>
    <source>
        <strain evidence="3 4">CCTCC AB 2014275</strain>
    </source>
</reference>
<gene>
    <name evidence="3" type="ORF">OKA05_01935</name>
</gene>
<dbReference type="SUPFAM" id="SSF53098">
    <property type="entry name" value="Ribonuclease H-like"/>
    <property type="match status" value="1"/>
</dbReference>
<comment type="caution">
    <text evidence="3">The sequence shown here is derived from an EMBL/GenBank/DDBJ whole genome shotgun (WGS) entry which is preliminary data.</text>
</comment>
<evidence type="ECO:0000259" key="2">
    <source>
        <dbReference type="Pfam" id="PF03104"/>
    </source>
</evidence>
<dbReference type="RefSeq" id="WP_264485401.1">
    <property type="nucleotide sequence ID" value="NZ_JAPDDT010000001.1"/>
</dbReference>
<proteinExistence type="predicted"/>
<evidence type="ECO:0000256" key="1">
    <source>
        <dbReference type="SAM" id="MobiDB-lite"/>
    </source>
</evidence>
<dbReference type="InterPro" id="IPR036397">
    <property type="entry name" value="RNaseH_sf"/>
</dbReference>
<dbReference type="InterPro" id="IPR006133">
    <property type="entry name" value="DNA-dir_DNA_pol_B_exonuc"/>
</dbReference>
<dbReference type="Pfam" id="PF03104">
    <property type="entry name" value="DNA_pol_B_exo1"/>
    <property type="match status" value="1"/>
</dbReference>